<dbReference type="InterPro" id="IPR001387">
    <property type="entry name" value="Cro/C1-type_HTH"/>
</dbReference>
<feature type="coiled-coil region" evidence="1">
    <location>
        <begin position="201"/>
        <end position="228"/>
    </location>
</feature>
<dbReference type="Gene3D" id="1.10.260.40">
    <property type="entry name" value="lambda repressor-like DNA-binding domains"/>
    <property type="match status" value="1"/>
</dbReference>
<evidence type="ECO:0000256" key="1">
    <source>
        <dbReference type="SAM" id="Coils"/>
    </source>
</evidence>
<sequence>MTDEKRRPRPAAQYGPIAAAVAKNVERLRKARNMTIYSLSGELSKVGRPITASAIAKIEKQQRQVTVDDVVALAVVLNTSPISLLLPPEWGDQLLRLTEEHQVTARTAWRWIRGLSPASDYGVGPSEILVGPDTDEWEDEVDRKYWQLRRDYDAVTLPPELRRVRENPASRDADAVTFQVERLIRMAGSKNTGDEAFEDQMTLTKGAVDRLSTELERLAEERARRRTQAGGS</sequence>
<gene>
    <name evidence="3" type="ORF">ACFQGO_37780</name>
</gene>
<keyword evidence="1" id="KW-0175">Coiled coil</keyword>
<evidence type="ECO:0000313" key="4">
    <source>
        <dbReference type="Proteomes" id="UP001596112"/>
    </source>
</evidence>
<dbReference type="InterPro" id="IPR010982">
    <property type="entry name" value="Lambda_DNA-bd_dom_sf"/>
</dbReference>
<evidence type="ECO:0000259" key="2">
    <source>
        <dbReference type="PROSITE" id="PS50943"/>
    </source>
</evidence>
<dbReference type="SUPFAM" id="SSF47413">
    <property type="entry name" value="lambda repressor-like DNA-binding domains"/>
    <property type="match status" value="1"/>
</dbReference>
<dbReference type="EMBL" id="JBHSNZ010000055">
    <property type="protein sequence ID" value="MFC5813186.1"/>
    <property type="molecule type" value="Genomic_DNA"/>
</dbReference>
<organism evidence="3 4">
    <name type="scientific">Streptomyces heilongjiangensis</name>
    <dbReference type="NCBI Taxonomy" id="945052"/>
    <lineage>
        <taxon>Bacteria</taxon>
        <taxon>Bacillati</taxon>
        <taxon>Actinomycetota</taxon>
        <taxon>Actinomycetes</taxon>
        <taxon>Kitasatosporales</taxon>
        <taxon>Streptomycetaceae</taxon>
        <taxon>Streptomyces</taxon>
    </lineage>
</organism>
<feature type="domain" description="HTH cro/C1-type" evidence="2">
    <location>
        <begin position="25"/>
        <end position="84"/>
    </location>
</feature>
<keyword evidence="4" id="KW-1185">Reference proteome</keyword>
<dbReference type="RefSeq" id="WP_272173137.1">
    <property type="nucleotide sequence ID" value="NZ_JAQOSL010000081.1"/>
</dbReference>
<reference evidence="4" key="1">
    <citation type="journal article" date="2019" name="Int. J. Syst. Evol. Microbiol.">
        <title>The Global Catalogue of Microorganisms (GCM) 10K type strain sequencing project: providing services to taxonomists for standard genome sequencing and annotation.</title>
        <authorList>
            <consortium name="The Broad Institute Genomics Platform"/>
            <consortium name="The Broad Institute Genome Sequencing Center for Infectious Disease"/>
            <person name="Wu L."/>
            <person name="Ma J."/>
        </authorList>
    </citation>
    <scope>NUCLEOTIDE SEQUENCE [LARGE SCALE GENOMIC DNA]</scope>
    <source>
        <strain evidence="4">JCM 9918</strain>
    </source>
</reference>
<dbReference type="Pfam" id="PF01381">
    <property type="entry name" value="HTH_3"/>
    <property type="match status" value="1"/>
</dbReference>
<accession>A0ABW1BK75</accession>
<name>A0ABW1BK75_9ACTN</name>
<comment type="caution">
    <text evidence="3">The sequence shown here is derived from an EMBL/GenBank/DDBJ whole genome shotgun (WGS) entry which is preliminary data.</text>
</comment>
<dbReference type="Proteomes" id="UP001596112">
    <property type="component" value="Unassembled WGS sequence"/>
</dbReference>
<dbReference type="PROSITE" id="PS50943">
    <property type="entry name" value="HTH_CROC1"/>
    <property type="match status" value="1"/>
</dbReference>
<evidence type="ECO:0000313" key="3">
    <source>
        <dbReference type="EMBL" id="MFC5813186.1"/>
    </source>
</evidence>
<dbReference type="SMART" id="SM00530">
    <property type="entry name" value="HTH_XRE"/>
    <property type="match status" value="1"/>
</dbReference>
<protein>
    <submittedName>
        <fullName evidence="3">Helix-turn-helix domain-containing protein</fullName>
    </submittedName>
</protein>
<proteinExistence type="predicted"/>